<feature type="binding site" evidence="8">
    <location>
        <position position="159"/>
    </location>
    <ligand>
        <name>Zn(2+)</name>
        <dbReference type="ChEBI" id="CHEBI:29105"/>
        <note>catalytic</note>
    </ligand>
</feature>
<dbReference type="InterPro" id="IPR001915">
    <property type="entry name" value="Peptidase_M48"/>
</dbReference>
<evidence type="ECO:0000256" key="4">
    <source>
        <dbReference type="ARBA" id="ARBA00022764"/>
    </source>
</evidence>
<keyword evidence="2 8" id="KW-0479">Metal-binding</keyword>
<comment type="similarity">
    <text evidence="8">Belongs to the peptidase M48 family. BepA subfamily.</text>
</comment>
<evidence type="ECO:0000256" key="7">
    <source>
        <dbReference type="ARBA" id="ARBA00023049"/>
    </source>
</evidence>
<reference evidence="10 11" key="1">
    <citation type="submission" date="2020-07" db="EMBL/GenBank/DDBJ databases">
        <title>Halieaceae bacterium, F7430, whole genome shotgun sequencing project.</title>
        <authorList>
            <person name="Jiang S."/>
            <person name="Liu Z.W."/>
            <person name="Du Z.J."/>
        </authorList>
    </citation>
    <scope>NUCLEOTIDE SEQUENCE [LARGE SCALE GENOMIC DNA]</scope>
    <source>
        <strain evidence="10 11">F7430</strain>
    </source>
</reference>
<comment type="subcellular location">
    <subcellularLocation>
        <location evidence="8">Periplasm</location>
    </subcellularLocation>
</comment>
<sequence length="509" mass="56736">MLDSLTAYWIKLPKVFKTTLLSISLRQWARSLPLALSLLVASTQSSTVQATENLKLPNLGEASTSLFSTEYEHQLGRTWLRIFRSQARTVDDPLLFDYLENLIYRLVTHSQLEDRRIELVVVDNPTINAFAVPGGIIGVHNGLLLYAQSEDELATVLSHEIAHLSQRHFSRRVEFAKNQQPLNLAAMLAGFVLLATTGSEAGMAALSAAQAAAQDSALRYSRSAEAEADRVGMQTLVDAGFDPHAAPGMFERMLQASRYAGGNRIPEFLRSHPLSENRIADTRNRARQYPKQSPQPSLQYHLMRARVANQLADTPTEAVQKFRGELEGSTRSVEAARYGLVLALTDAGRTEEASLELDSLRADDPTRLEYVIASAEIDLARNQPAEAVQKLAQRLKRSPGNHPLTMTYAKALMRDQKAHVAEEVLLEQSKRKANDPALWYLLAEVQGLSGNIIGLHQSRAEYFIRKGILDQAEKQLNYALKLTGKDYPTTARITQRLQDIADLRQQMEI</sequence>
<feature type="active site" description="Proton donor" evidence="8">
    <location>
        <position position="229"/>
    </location>
</feature>
<evidence type="ECO:0000256" key="3">
    <source>
        <dbReference type="ARBA" id="ARBA00022729"/>
    </source>
</evidence>
<evidence type="ECO:0000256" key="1">
    <source>
        <dbReference type="ARBA" id="ARBA00022670"/>
    </source>
</evidence>
<dbReference type="GO" id="GO:0042597">
    <property type="term" value="C:periplasmic space"/>
    <property type="evidence" value="ECO:0007669"/>
    <property type="project" value="UniProtKB-SubCell"/>
</dbReference>
<accession>A0A7W2TYS6</accession>
<dbReference type="GO" id="GO:0004222">
    <property type="term" value="F:metalloendopeptidase activity"/>
    <property type="evidence" value="ECO:0007669"/>
    <property type="project" value="InterPro"/>
</dbReference>
<dbReference type="Gene3D" id="3.30.2010.10">
    <property type="entry name" value="Metalloproteases ('zincins'), catalytic domain"/>
    <property type="match status" value="1"/>
</dbReference>
<name>A0A7W2TYS6_9GAMM</name>
<keyword evidence="7 8" id="KW-0482">Metalloprotease</keyword>
<evidence type="ECO:0000313" key="10">
    <source>
        <dbReference type="EMBL" id="MBA6414239.1"/>
    </source>
</evidence>
<proteinExistence type="inferred from homology"/>
<organism evidence="10 11">
    <name type="scientific">Sediminihaliea albiluteola</name>
    <dbReference type="NCBI Taxonomy" id="2758564"/>
    <lineage>
        <taxon>Bacteria</taxon>
        <taxon>Pseudomonadati</taxon>
        <taxon>Pseudomonadota</taxon>
        <taxon>Gammaproteobacteria</taxon>
        <taxon>Cellvibrionales</taxon>
        <taxon>Halieaceae</taxon>
        <taxon>Sediminihaliea</taxon>
    </lineage>
</organism>
<dbReference type="GO" id="GO:0051603">
    <property type="term" value="P:proteolysis involved in protein catabolic process"/>
    <property type="evidence" value="ECO:0007669"/>
    <property type="project" value="TreeGrafter"/>
</dbReference>
<dbReference type="GO" id="GO:0008270">
    <property type="term" value="F:zinc ion binding"/>
    <property type="evidence" value="ECO:0007669"/>
    <property type="project" value="UniProtKB-UniRule"/>
</dbReference>
<dbReference type="PANTHER" id="PTHR22726:SF1">
    <property type="entry name" value="METALLOENDOPEPTIDASE OMA1, MITOCHONDRIAL"/>
    <property type="match status" value="1"/>
</dbReference>
<dbReference type="InterPro" id="IPR030873">
    <property type="entry name" value="Protease_BepA"/>
</dbReference>
<dbReference type="EMBL" id="JACFXU010000018">
    <property type="protein sequence ID" value="MBA6414239.1"/>
    <property type="molecule type" value="Genomic_DNA"/>
</dbReference>
<dbReference type="AlphaFoldDB" id="A0A7W2TYS6"/>
<dbReference type="GO" id="GO:0016020">
    <property type="term" value="C:membrane"/>
    <property type="evidence" value="ECO:0007669"/>
    <property type="project" value="InterPro"/>
</dbReference>
<dbReference type="HAMAP" id="MF_00997">
    <property type="entry name" value="Protease_BepA"/>
    <property type="match status" value="1"/>
</dbReference>
<feature type="active site" evidence="8">
    <location>
        <position position="160"/>
    </location>
</feature>
<comment type="function">
    <text evidence="8">Functions as both a chaperone and a metalloprotease. Maintains the integrity of the outer membrane by promoting either the assembly or the elimination of outer membrane proteins, depending on their folding state.</text>
</comment>
<keyword evidence="5 8" id="KW-0378">Hydrolase</keyword>
<keyword evidence="6 8" id="KW-0862">Zinc</keyword>
<feature type="domain" description="Peptidase M48" evidence="9">
    <location>
        <begin position="96"/>
        <end position="285"/>
    </location>
</feature>
<dbReference type="PANTHER" id="PTHR22726">
    <property type="entry name" value="METALLOENDOPEPTIDASE OMA1"/>
    <property type="match status" value="1"/>
</dbReference>
<protein>
    <recommendedName>
        <fullName evidence="8">Putative beta-barrel assembly-enhancing protease</fullName>
        <ecNumber evidence="8">3.4.-.-</ecNumber>
    </recommendedName>
</protein>
<comment type="cofactor">
    <cofactor evidence="8">
        <name>Zn(2+)</name>
        <dbReference type="ChEBI" id="CHEBI:29105"/>
    </cofactor>
    <text evidence="8">Binds 1 zinc ion per subunit.</text>
</comment>
<dbReference type="Pfam" id="PF14559">
    <property type="entry name" value="TPR_19"/>
    <property type="match status" value="1"/>
</dbReference>
<evidence type="ECO:0000259" key="9">
    <source>
        <dbReference type="Pfam" id="PF01435"/>
    </source>
</evidence>
<keyword evidence="4 8" id="KW-0574">Periplasm</keyword>
<dbReference type="CDD" id="cd07324">
    <property type="entry name" value="M48C_Oma1-like"/>
    <property type="match status" value="1"/>
</dbReference>
<evidence type="ECO:0000313" key="11">
    <source>
        <dbReference type="Proteomes" id="UP000539350"/>
    </source>
</evidence>
<dbReference type="InterPro" id="IPR051156">
    <property type="entry name" value="Mito/Outer_Membr_Metalloprot"/>
</dbReference>
<dbReference type="InterPro" id="IPR011990">
    <property type="entry name" value="TPR-like_helical_dom_sf"/>
</dbReference>
<feature type="binding site" evidence="8">
    <location>
        <position position="163"/>
    </location>
    <ligand>
        <name>Zn(2+)</name>
        <dbReference type="ChEBI" id="CHEBI:29105"/>
        <note>catalytic</note>
    </ligand>
</feature>
<dbReference type="Proteomes" id="UP000539350">
    <property type="component" value="Unassembled WGS sequence"/>
</dbReference>
<dbReference type="Pfam" id="PF01435">
    <property type="entry name" value="Peptidase_M48"/>
    <property type="match status" value="1"/>
</dbReference>
<gene>
    <name evidence="10" type="ORF">H2508_14080</name>
</gene>
<keyword evidence="1 8" id="KW-0645">Protease</keyword>
<dbReference type="Gene3D" id="1.25.40.10">
    <property type="entry name" value="Tetratricopeptide repeat domain"/>
    <property type="match status" value="1"/>
</dbReference>
<evidence type="ECO:0000256" key="8">
    <source>
        <dbReference type="HAMAP-Rule" id="MF_00997"/>
    </source>
</evidence>
<comment type="caution">
    <text evidence="10">The sequence shown here is derived from an EMBL/GenBank/DDBJ whole genome shotgun (WGS) entry which is preliminary data.</text>
</comment>
<evidence type="ECO:0000256" key="2">
    <source>
        <dbReference type="ARBA" id="ARBA00022723"/>
    </source>
</evidence>
<dbReference type="EC" id="3.4.-.-" evidence="8"/>
<keyword evidence="11" id="KW-1185">Reference proteome</keyword>
<dbReference type="SUPFAM" id="SSF48452">
    <property type="entry name" value="TPR-like"/>
    <property type="match status" value="1"/>
</dbReference>
<evidence type="ECO:0000256" key="5">
    <source>
        <dbReference type="ARBA" id="ARBA00022801"/>
    </source>
</evidence>
<evidence type="ECO:0000256" key="6">
    <source>
        <dbReference type="ARBA" id="ARBA00022833"/>
    </source>
</evidence>
<keyword evidence="3 8" id="KW-0732">Signal</keyword>
<feature type="binding site" evidence="8">
    <location>
        <position position="225"/>
    </location>
    <ligand>
        <name>Zn(2+)</name>
        <dbReference type="ChEBI" id="CHEBI:29105"/>
        <note>catalytic</note>
    </ligand>
</feature>